<dbReference type="InterPro" id="IPR014757">
    <property type="entry name" value="Tscrpt_reg_IclR_C"/>
</dbReference>
<dbReference type="PANTHER" id="PTHR30136:SF34">
    <property type="entry name" value="TRANSCRIPTIONAL REGULATOR"/>
    <property type="match status" value="1"/>
</dbReference>
<comment type="caution">
    <text evidence="6">The sequence shown here is derived from an EMBL/GenBank/DDBJ whole genome shotgun (WGS) entry which is preliminary data.</text>
</comment>
<dbReference type="Proteomes" id="UP000278006">
    <property type="component" value="Unassembled WGS sequence"/>
</dbReference>
<keyword evidence="3" id="KW-0804">Transcription</keyword>
<dbReference type="Gene3D" id="1.10.10.10">
    <property type="entry name" value="Winged helix-like DNA-binding domain superfamily/Winged helix DNA-binding domain"/>
    <property type="match status" value="1"/>
</dbReference>
<evidence type="ECO:0000313" key="7">
    <source>
        <dbReference type="Proteomes" id="UP000278006"/>
    </source>
</evidence>
<dbReference type="Pfam" id="PF01614">
    <property type="entry name" value="IclR_C"/>
    <property type="match status" value="1"/>
</dbReference>
<evidence type="ECO:0000256" key="3">
    <source>
        <dbReference type="ARBA" id="ARBA00023163"/>
    </source>
</evidence>
<dbReference type="Pfam" id="PF09339">
    <property type="entry name" value="HTH_IclR"/>
    <property type="match status" value="1"/>
</dbReference>
<evidence type="ECO:0000256" key="1">
    <source>
        <dbReference type="ARBA" id="ARBA00023015"/>
    </source>
</evidence>
<evidence type="ECO:0000313" key="6">
    <source>
        <dbReference type="EMBL" id="RMX04157.1"/>
    </source>
</evidence>
<dbReference type="InterPro" id="IPR036390">
    <property type="entry name" value="WH_DNA-bd_sf"/>
</dbReference>
<dbReference type="SUPFAM" id="SSF46785">
    <property type="entry name" value="Winged helix' DNA-binding domain"/>
    <property type="match status" value="1"/>
</dbReference>
<name>A0A3M6QM82_9BURK</name>
<dbReference type="PROSITE" id="PS51078">
    <property type="entry name" value="ICLR_ED"/>
    <property type="match status" value="1"/>
</dbReference>
<gene>
    <name evidence="6" type="ORF">D8I35_15215</name>
</gene>
<dbReference type="RefSeq" id="WP_122230862.1">
    <property type="nucleotide sequence ID" value="NZ_RDQO01000005.1"/>
</dbReference>
<dbReference type="PROSITE" id="PS51077">
    <property type="entry name" value="HTH_ICLR"/>
    <property type="match status" value="1"/>
</dbReference>
<reference evidence="6 7" key="1">
    <citation type="submission" date="2018-10" db="EMBL/GenBank/DDBJ databases">
        <title>Draft genome of Cortibacter populi DSM10536.</title>
        <authorList>
            <person name="Bernier A.-M."/>
            <person name="Bernard K."/>
        </authorList>
    </citation>
    <scope>NUCLEOTIDE SEQUENCE [LARGE SCALE GENOMIC DNA]</scope>
    <source>
        <strain evidence="6 7">DSM 105136</strain>
    </source>
</reference>
<dbReference type="OrthoDB" id="9807558at2"/>
<dbReference type="InterPro" id="IPR005471">
    <property type="entry name" value="Tscrpt_reg_IclR_N"/>
</dbReference>
<dbReference type="GO" id="GO:0003700">
    <property type="term" value="F:DNA-binding transcription factor activity"/>
    <property type="evidence" value="ECO:0007669"/>
    <property type="project" value="TreeGrafter"/>
</dbReference>
<dbReference type="EMBL" id="RDQO01000005">
    <property type="protein sequence ID" value="RMX04157.1"/>
    <property type="molecule type" value="Genomic_DNA"/>
</dbReference>
<dbReference type="GO" id="GO:0045892">
    <property type="term" value="P:negative regulation of DNA-templated transcription"/>
    <property type="evidence" value="ECO:0007669"/>
    <property type="project" value="TreeGrafter"/>
</dbReference>
<evidence type="ECO:0000256" key="2">
    <source>
        <dbReference type="ARBA" id="ARBA00023125"/>
    </source>
</evidence>
<dbReference type="PANTHER" id="PTHR30136">
    <property type="entry name" value="HELIX-TURN-HELIX TRANSCRIPTIONAL REGULATOR, ICLR FAMILY"/>
    <property type="match status" value="1"/>
</dbReference>
<organism evidence="6 7">
    <name type="scientific">Corticibacter populi</name>
    <dbReference type="NCBI Taxonomy" id="1550736"/>
    <lineage>
        <taxon>Bacteria</taxon>
        <taxon>Pseudomonadati</taxon>
        <taxon>Pseudomonadota</taxon>
        <taxon>Betaproteobacteria</taxon>
        <taxon>Burkholderiales</taxon>
        <taxon>Comamonadaceae</taxon>
        <taxon>Corticibacter</taxon>
    </lineage>
</organism>
<evidence type="ECO:0000259" key="4">
    <source>
        <dbReference type="PROSITE" id="PS51077"/>
    </source>
</evidence>
<protein>
    <submittedName>
        <fullName evidence="6">IclR family transcriptional regulator</fullName>
    </submittedName>
</protein>
<dbReference type="InterPro" id="IPR036388">
    <property type="entry name" value="WH-like_DNA-bd_sf"/>
</dbReference>
<keyword evidence="2" id="KW-0238">DNA-binding</keyword>
<dbReference type="SUPFAM" id="SSF55781">
    <property type="entry name" value="GAF domain-like"/>
    <property type="match status" value="1"/>
</dbReference>
<evidence type="ECO:0000259" key="5">
    <source>
        <dbReference type="PROSITE" id="PS51078"/>
    </source>
</evidence>
<feature type="domain" description="HTH iclR-type" evidence="4">
    <location>
        <begin position="10"/>
        <end position="72"/>
    </location>
</feature>
<sequence length="258" mass="27872">MPLPSDPLFNLSLEKGLAVLAAFDGGHKSLSLGQIAERAGMSKASAQRSVHTLQVLGYVGKSDKTRQFHLLPKVVALGFNYLVGHPMIQLAQPYLAELSRASGETASLTEPCGLDMVYVSQFLTTQYVPVHTPVGMRIPMYCTSSGRAYLSRLGDEPVWGVLDASQIEPRTPATQTDRRKIFQLIQQARRHGYALNAEELFEGDMGVAAAITGAGGQVLGAVHVSPAVSRWSPEEAVARLAPLVMECARSISRSLTHF</sequence>
<dbReference type="SMART" id="SM00346">
    <property type="entry name" value="HTH_ICLR"/>
    <property type="match status" value="1"/>
</dbReference>
<keyword evidence="1" id="KW-0805">Transcription regulation</keyword>
<dbReference type="Gene3D" id="3.30.450.40">
    <property type="match status" value="1"/>
</dbReference>
<proteinExistence type="predicted"/>
<dbReference type="AlphaFoldDB" id="A0A3M6QM82"/>
<dbReference type="InterPro" id="IPR029016">
    <property type="entry name" value="GAF-like_dom_sf"/>
</dbReference>
<dbReference type="InterPro" id="IPR050707">
    <property type="entry name" value="HTH_MetabolicPath_Reg"/>
</dbReference>
<feature type="domain" description="IclR-ED" evidence="5">
    <location>
        <begin position="73"/>
        <end position="257"/>
    </location>
</feature>
<accession>A0A3M6QM82</accession>
<keyword evidence="7" id="KW-1185">Reference proteome</keyword>
<dbReference type="GO" id="GO:0003677">
    <property type="term" value="F:DNA binding"/>
    <property type="evidence" value="ECO:0007669"/>
    <property type="project" value="UniProtKB-KW"/>
</dbReference>